<accession>A0A822ZGA1</accession>
<dbReference type="Proteomes" id="UP000607653">
    <property type="component" value="Unassembled WGS sequence"/>
</dbReference>
<dbReference type="EMBL" id="DUZY01000006">
    <property type="protein sequence ID" value="DAD43530.1"/>
    <property type="molecule type" value="Genomic_DNA"/>
</dbReference>
<dbReference type="AlphaFoldDB" id="A0A822ZGA1"/>
<keyword evidence="2" id="KW-1185">Reference proteome</keyword>
<evidence type="ECO:0008006" key="3">
    <source>
        <dbReference type="Google" id="ProtNLM"/>
    </source>
</evidence>
<dbReference type="Pfam" id="PF04578">
    <property type="entry name" value="DUF594"/>
    <property type="match status" value="1"/>
</dbReference>
<dbReference type="InterPro" id="IPR007658">
    <property type="entry name" value="DUF594"/>
</dbReference>
<sequence>MSVVAGIGQIRYRDTCAEIKRFFSKKKRVVDWKCSESQACEMLLRVNTDIIPAYVKGDRSKSVLFDACRLAKQLKKLEDCWKLMSKVWVELLSYAAGHCLAKTHAQQLSKGGELVSFVWLLMAHLGLGDQFRIEAGHVRAKLIVQK</sequence>
<gene>
    <name evidence="1" type="ORF">HUJ06_001760</name>
</gene>
<dbReference type="PANTHER" id="PTHR31325">
    <property type="entry name" value="OS01G0798800 PROTEIN-RELATED"/>
    <property type="match status" value="1"/>
</dbReference>
<proteinExistence type="predicted"/>
<reference evidence="1 2" key="1">
    <citation type="journal article" date="2020" name="Mol. Biol. Evol.">
        <title>Distinct Expression and Methylation Patterns for Genes with Different Fates following a Single Whole-Genome Duplication in Flowering Plants.</title>
        <authorList>
            <person name="Shi T."/>
            <person name="Rahmani R.S."/>
            <person name="Gugger P.F."/>
            <person name="Wang M."/>
            <person name="Li H."/>
            <person name="Zhang Y."/>
            <person name="Li Z."/>
            <person name="Wang Q."/>
            <person name="Van de Peer Y."/>
            <person name="Marchal K."/>
            <person name="Chen J."/>
        </authorList>
    </citation>
    <scope>NUCLEOTIDE SEQUENCE [LARGE SCALE GENOMIC DNA]</scope>
    <source>
        <tissue evidence="1">Leaf</tissue>
    </source>
</reference>
<comment type="caution">
    <text evidence="1">The sequence shown here is derived from an EMBL/GenBank/DDBJ whole genome shotgun (WGS) entry which is preliminary data.</text>
</comment>
<evidence type="ECO:0000313" key="2">
    <source>
        <dbReference type="Proteomes" id="UP000607653"/>
    </source>
</evidence>
<evidence type="ECO:0000313" key="1">
    <source>
        <dbReference type="EMBL" id="DAD43530.1"/>
    </source>
</evidence>
<protein>
    <recommendedName>
        <fullName evidence="3">DUF4220 domain-containing protein</fullName>
    </recommendedName>
</protein>
<organism evidence="1 2">
    <name type="scientific">Nelumbo nucifera</name>
    <name type="common">Sacred lotus</name>
    <dbReference type="NCBI Taxonomy" id="4432"/>
    <lineage>
        <taxon>Eukaryota</taxon>
        <taxon>Viridiplantae</taxon>
        <taxon>Streptophyta</taxon>
        <taxon>Embryophyta</taxon>
        <taxon>Tracheophyta</taxon>
        <taxon>Spermatophyta</taxon>
        <taxon>Magnoliopsida</taxon>
        <taxon>Proteales</taxon>
        <taxon>Nelumbonaceae</taxon>
        <taxon>Nelumbo</taxon>
    </lineage>
</organism>
<name>A0A822ZGA1_NELNU</name>